<proteinExistence type="predicted"/>
<feature type="transmembrane region" description="Helical" evidence="2">
    <location>
        <begin position="419"/>
        <end position="442"/>
    </location>
</feature>
<feature type="transmembrane region" description="Helical" evidence="2">
    <location>
        <begin position="205"/>
        <end position="222"/>
    </location>
</feature>
<organism evidence="4 5">
    <name type="scientific">Clonostachys byssicola</name>
    <dbReference type="NCBI Taxonomy" id="160290"/>
    <lineage>
        <taxon>Eukaryota</taxon>
        <taxon>Fungi</taxon>
        <taxon>Dikarya</taxon>
        <taxon>Ascomycota</taxon>
        <taxon>Pezizomycotina</taxon>
        <taxon>Sordariomycetes</taxon>
        <taxon>Hypocreomycetidae</taxon>
        <taxon>Hypocreales</taxon>
        <taxon>Bionectriaceae</taxon>
        <taxon>Clonostachys</taxon>
    </lineage>
</organism>
<dbReference type="EMBL" id="CABFNO020001247">
    <property type="protein sequence ID" value="CAG9974325.1"/>
    <property type="molecule type" value="Genomic_DNA"/>
</dbReference>
<keyword evidence="2" id="KW-1133">Transmembrane helix</keyword>
<evidence type="ECO:0000256" key="1">
    <source>
        <dbReference type="SAM" id="MobiDB-lite"/>
    </source>
</evidence>
<evidence type="ECO:0000313" key="4">
    <source>
        <dbReference type="EMBL" id="CAG9974325.1"/>
    </source>
</evidence>
<comment type="caution">
    <text evidence="4">The sequence shown here is derived from an EMBL/GenBank/DDBJ whole genome shotgun (WGS) entry which is preliminary data.</text>
</comment>
<feature type="transmembrane region" description="Helical" evidence="2">
    <location>
        <begin position="93"/>
        <end position="116"/>
    </location>
</feature>
<reference evidence="4 5" key="2">
    <citation type="submission" date="2021-10" db="EMBL/GenBank/DDBJ databases">
        <authorList>
            <person name="Piombo E."/>
        </authorList>
    </citation>
    <scope>NUCLEOTIDE SEQUENCE [LARGE SCALE GENOMIC DNA]</scope>
</reference>
<evidence type="ECO:0000256" key="2">
    <source>
        <dbReference type="SAM" id="Phobius"/>
    </source>
</evidence>
<dbReference type="AlphaFoldDB" id="A0A9N9TYY8"/>
<feature type="region of interest" description="Disordered" evidence="1">
    <location>
        <begin position="58"/>
        <end position="85"/>
    </location>
</feature>
<reference evidence="5" key="1">
    <citation type="submission" date="2019-06" db="EMBL/GenBank/DDBJ databases">
        <authorList>
            <person name="Broberg M."/>
        </authorList>
    </citation>
    <scope>NUCLEOTIDE SEQUENCE [LARGE SCALE GENOMIC DNA]</scope>
</reference>
<gene>
    <name evidence="4" type="ORF">CBYS24578_00011775</name>
</gene>
<keyword evidence="2" id="KW-0812">Transmembrane</keyword>
<dbReference type="Pfam" id="PF20163">
    <property type="entry name" value="DUF6536"/>
    <property type="match status" value="1"/>
</dbReference>
<feature type="transmembrane region" description="Helical" evidence="2">
    <location>
        <begin position="514"/>
        <end position="536"/>
    </location>
</feature>
<evidence type="ECO:0000313" key="5">
    <source>
        <dbReference type="Proteomes" id="UP000754883"/>
    </source>
</evidence>
<dbReference type="PANTHER" id="PTHR35395">
    <property type="entry name" value="DUF6536 DOMAIN-CONTAINING PROTEIN"/>
    <property type="match status" value="1"/>
</dbReference>
<keyword evidence="5" id="KW-1185">Reference proteome</keyword>
<protein>
    <recommendedName>
        <fullName evidence="3">DUF6536 domain-containing protein</fullName>
    </recommendedName>
</protein>
<sequence length="785" mass="86947">MYDHSQAPLKGSYKSLDTLNRQEGMQTQSNEDAPGELSISPLSPLIRHNVASRLEFSEGSSSAYAPNHPDNDGQNGNQSQIGPQSRMPTGWRFGAMMAAALTFIILLINTILSVVFTSRIRQSGYSGSIAPVRVGDCGAIKSLATGIHILINIASTLLLGASNYCMQTVSAPMRQDVDKAHARGKWLDIGIPSVRNLFYIEKRRLLIWLCLGFSSIPLHFVYNSVFIVSTPNHLYRIVLADESFIRGVPFGKYNHWYYPPDAPRLDESLRFIQDAVQNNKYEKLAPDDCIKAYAKGVIYDRANVVVVLDPPDDCHKFKNLRMFLFEDDPRFCETPMNGSIYATFLYKTDFSVSTGTSDDQDYFSWICSLEPYGAVISKLKKCSDGAWKNQMSPASWTIGTGRVKYCLSQKPENQCQLKVVLNLIYVVVCFNALKFVIIVILATSNLANREPLVTIGDAVASFIDSQERVTKGMCLLSSAEVHSSQKLDEYQEIPAVVYKSQNSRCSMAVSHRRWLLASILILVALATLIGLLVYGANDLNRRFSRGDGQSLWDLGIGTINPYTAIAWALPRKGEASIIATVLISNLPQVLLSFLYLILNSLITAMAGAIEWSKYGQGTQRPLRVSFPKGSQRSTFFLQLPYRYSIPMLSVSVLMHWMVSQSLFVVQIFQKPTWLPQHGVEYSDAEEPLTVPAYSPMAIILTIIIVAVTFLGIVGLGRVRLRDGLPATKNSSLVISAACHPLEGTSSTDAVKWGVVLTAEHSSNQVGHCSFSNSEVGFPEEGREYS</sequence>
<feature type="domain" description="DUF6536" evidence="3">
    <location>
        <begin position="91"/>
        <end position="245"/>
    </location>
</feature>
<dbReference type="OrthoDB" id="5429634at2759"/>
<keyword evidence="2" id="KW-0472">Membrane</keyword>
<dbReference type="InterPro" id="IPR046623">
    <property type="entry name" value="DUF6536"/>
</dbReference>
<name>A0A9N9TYY8_9HYPO</name>
<evidence type="ECO:0000259" key="3">
    <source>
        <dbReference type="Pfam" id="PF20163"/>
    </source>
</evidence>
<dbReference type="Proteomes" id="UP000754883">
    <property type="component" value="Unassembled WGS sequence"/>
</dbReference>
<dbReference type="PANTHER" id="PTHR35395:SF1">
    <property type="entry name" value="DUF6536 DOMAIN-CONTAINING PROTEIN"/>
    <property type="match status" value="1"/>
</dbReference>
<feature type="compositionally biased region" description="Polar residues" evidence="1">
    <location>
        <begin position="72"/>
        <end position="85"/>
    </location>
</feature>
<feature type="transmembrane region" description="Helical" evidence="2">
    <location>
        <begin position="692"/>
        <end position="715"/>
    </location>
</feature>
<accession>A0A9N9TYY8</accession>